<comment type="caution">
    <text evidence="7">The sequence shown here is derived from an EMBL/GenBank/DDBJ whole genome shotgun (WGS) entry which is preliminary data.</text>
</comment>
<comment type="subcellular location">
    <subcellularLocation>
        <location evidence="4">Peroxisome membrane</location>
    </subcellularLocation>
</comment>
<dbReference type="GO" id="GO:0005778">
    <property type="term" value="C:peroxisomal membrane"/>
    <property type="evidence" value="ECO:0007669"/>
    <property type="project" value="UniProtKB-SubCell"/>
</dbReference>
<dbReference type="Proteomes" id="UP000078237">
    <property type="component" value="Unassembled WGS sequence"/>
</dbReference>
<evidence type="ECO:0000256" key="1">
    <source>
        <dbReference type="ARBA" id="ARBA00022593"/>
    </source>
</evidence>
<dbReference type="Pfam" id="PF05648">
    <property type="entry name" value="PEX11"/>
    <property type="match status" value="1"/>
</dbReference>
<keyword evidence="1" id="KW-0962">Peroxisome biogenesis</keyword>
<feature type="transmembrane region" description="Helical" evidence="6">
    <location>
        <begin position="129"/>
        <end position="146"/>
    </location>
</feature>
<proteinExistence type="predicted"/>
<evidence type="ECO:0000313" key="7">
    <source>
        <dbReference type="EMBL" id="KXX77266.1"/>
    </source>
</evidence>
<evidence type="ECO:0000256" key="2">
    <source>
        <dbReference type="ARBA" id="ARBA00023136"/>
    </source>
</evidence>
<keyword evidence="6" id="KW-0812">Transmembrane</keyword>
<keyword evidence="3" id="KW-0576">Peroxisome</keyword>
<keyword evidence="6" id="KW-1133">Transmembrane helix</keyword>
<organism evidence="7 8">
    <name type="scientific">Madurella mycetomatis</name>
    <dbReference type="NCBI Taxonomy" id="100816"/>
    <lineage>
        <taxon>Eukaryota</taxon>
        <taxon>Fungi</taxon>
        <taxon>Dikarya</taxon>
        <taxon>Ascomycota</taxon>
        <taxon>Pezizomycotina</taxon>
        <taxon>Sordariomycetes</taxon>
        <taxon>Sordariomycetidae</taxon>
        <taxon>Sordariales</taxon>
        <taxon>Sordariales incertae sedis</taxon>
        <taxon>Madurella</taxon>
    </lineage>
</organism>
<sequence length="253" mass="26894">MANGLLLSYPSLIPFLLPSSSLIAIAHPDSILLSGLRNRLATLRRSFRLFRFLESFASAWAAATAPAAAAGAVPAAAALQRHLDVAAKSFTGMYLLLESATFPEALDVPGLSVWGQERAGRLNVEAQRFWFLGLVCAVLGGGLRVFTEGRPAVEEKGDGKGEGKRDGREEKKVKVGAVDADAGAAKVRARREKIVRRMVADVMDLAIPGSVVGWVPLSPGVVSFLMLWSTVLTGREVWERCGAEVAAAKGVKA</sequence>
<dbReference type="GO" id="GO:0016559">
    <property type="term" value="P:peroxisome fission"/>
    <property type="evidence" value="ECO:0007669"/>
    <property type="project" value="InterPro"/>
</dbReference>
<accession>A0A175W0L0</accession>
<evidence type="ECO:0000256" key="4">
    <source>
        <dbReference type="ARBA" id="ARBA00046271"/>
    </source>
</evidence>
<evidence type="ECO:0000313" key="8">
    <source>
        <dbReference type="Proteomes" id="UP000078237"/>
    </source>
</evidence>
<evidence type="ECO:0000256" key="6">
    <source>
        <dbReference type="SAM" id="Phobius"/>
    </source>
</evidence>
<keyword evidence="8" id="KW-1185">Reference proteome</keyword>
<dbReference type="OrthoDB" id="3636394at2759"/>
<reference evidence="7 8" key="1">
    <citation type="journal article" date="2016" name="Genome Announc.">
        <title>Genome Sequence of Madurella mycetomatis mm55, Isolated from a Human Mycetoma Case in Sudan.</title>
        <authorList>
            <person name="Smit S."/>
            <person name="Derks M.F."/>
            <person name="Bervoets S."/>
            <person name="Fahal A."/>
            <person name="van Leeuwen W."/>
            <person name="van Belkum A."/>
            <person name="van de Sande W.W."/>
        </authorList>
    </citation>
    <scope>NUCLEOTIDE SEQUENCE [LARGE SCALE GENOMIC DNA]</scope>
    <source>
        <strain evidence="8">mm55</strain>
    </source>
</reference>
<dbReference type="VEuPathDB" id="FungiDB:MMYC01_208380"/>
<gene>
    <name evidence="7" type="ORF">MMYC01_208380</name>
</gene>
<feature type="transmembrane region" description="Helical" evidence="6">
    <location>
        <begin position="57"/>
        <end position="79"/>
    </location>
</feature>
<dbReference type="PANTHER" id="PTHR12652">
    <property type="entry name" value="PEROXISOMAL BIOGENESIS FACTOR 11"/>
    <property type="match status" value="1"/>
</dbReference>
<name>A0A175W0L0_9PEZI</name>
<keyword evidence="2 6" id="KW-0472">Membrane</keyword>
<evidence type="ECO:0000256" key="3">
    <source>
        <dbReference type="ARBA" id="ARBA00023140"/>
    </source>
</evidence>
<protein>
    <submittedName>
        <fullName evidence="7">Uncharacterized protein</fullName>
    </submittedName>
</protein>
<feature type="region of interest" description="Disordered" evidence="5">
    <location>
        <begin position="153"/>
        <end position="172"/>
    </location>
</feature>
<dbReference type="EMBL" id="LCTW02000169">
    <property type="protein sequence ID" value="KXX77266.1"/>
    <property type="molecule type" value="Genomic_DNA"/>
</dbReference>
<dbReference type="InterPro" id="IPR008733">
    <property type="entry name" value="PEX11"/>
</dbReference>
<feature type="transmembrane region" description="Helical" evidence="6">
    <location>
        <begin position="12"/>
        <end position="36"/>
    </location>
</feature>
<dbReference type="PANTHER" id="PTHR12652:SF23">
    <property type="entry name" value="MICROBODY (PEROXISOME) PROLIFERATION PROTEIN PEROXIN 11B (EUROFUNG)"/>
    <property type="match status" value="1"/>
</dbReference>
<evidence type="ECO:0000256" key="5">
    <source>
        <dbReference type="SAM" id="MobiDB-lite"/>
    </source>
</evidence>
<dbReference type="AlphaFoldDB" id="A0A175W0L0"/>